<feature type="compositionally biased region" description="Polar residues" evidence="1">
    <location>
        <begin position="1441"/>
        <end position="1457"/>
    </location>
</feature>
<evidence type="ECO:0000256" key="1">
    <source>
        <dbReference type="SAM" id="MobiDB-lite"/>
    </source>
</evidence>
<evidence type="ECO:0000259" key="4">
    <source>
        <dbReference type="Pfam" id="PF07523"/>
    </source>
</evidence>
<reference evidence="6" key="1">
    <citation type="submission" date="2017-05" db="EMBL/GenBank/DDBJ databases">
        <title>The Genome Sequence of Enterococcus sp. 9D6_DIV0238.</title>
        <authorList>
            <consortium name="The Broad Institute Genomics Platform"/>
            <consortium name="The Broad Institute Genomic Center for Infectious Diseases"/>
            <person name="Earl A."/>
            <person name="Manson A."/>
            <person name="Schwartman J."/>
            <person name="Gilmore M."/>
            <person name="Abouelleil A."/>
            <person name="Cao P."/>
            <person name="Chapman S."/>
            <person name="Cusick C."/>
            <person name="Shea T."/>
            <person name="Young S."/>
            <person name="Neafsey D."/>
            <person name="Nusbaum C."/>
            <person name="Birren B."/>
        </authorList>
    </citation>
    <scope>NUCLEOTIDE SEQUENCE [LARGE SCALE GENOMIC DNA]</scope>
    <source>
        <strain evidence="6">9D6_DIV0238</strain>
    </source>
</reference>
<feature type="domain" description="Ig-like" evidence="4">
    <location>
        <begin position="1195"/>
        <end position="1259"/>
    </location>
</feature>
<dbReference type="InterPro" id="IPR013783">
    <property type="entry name" value="Ig-like_fold"/>
</dbReference>
<feature type="domain" description="Ig-like" evidence="4">
    <location>
        <begin position="1268"/>
        <end position="1332"/>
    </location>
</feature>
<protein>
    <recommendedName>
        <fullName evidence="9">Gram-positive cocci surface proteins LPxTG domain-containing protein</fullName>
    </recommendedName>
</protein>
<evidence type="ECO:0000313" key="6">
    <source>
        <dbReference type="EMBL" id="OUZ32912.1"/>
    </source>
</evidence>
<feature type="compositionally biased region" description="Basic and acidic residues" evidence="1">
    <location>
        <begin position="1431"/>
        <end position="1440"/>
    </location>
</feature>
<sequence length="1487" mass="164393">MKKRTLHLFMLVLLFTQSVGPALPVLAVTKEQTEISVQNDQSDDTTESSDLDGLTEKNTEQSLAETVDGTNPVEPKPILPEENPSATTLETEQPEDIINKSRAAETYEEKQIEDEILTGMTVTDMDGNEYSQTHPNRVLNTTPVTAKLNFVVEDKDYAPGSIYKVGLPEGLGYSDVSGEVANVGAKWSVDAQNKTLSITFEQRVTNTQFNLDLKSYVFSAQNPLVTVETPGQIKNHYAFDLYENVSPISYEQSHNNYGLAGTVYYNLDRTLSGSQTLELSMTDTPGAVFTNSSQEPLQVYSYDVAVDGTVLPETKQLLQKDVEYTVGADDLYQTSVTISNMDQQKAYALVIVRDLALESVSNYSYSFYNQYPTTKIGSVRLQQTNAVRGGFEFTAKSSTSQKMVKEGTLGHLQGANFYAKEDYYVYIYNLPTKTKVGQQIVLESKNGQNIGEYKFSTRTADYQPVSINDFFDVRKENNRLVLTATKESVLTIEASTLKIPFEQKDIDLAISTPVVAANKEIMLMSDQFVQPLSIINPNNAETAWGNFDGNGAYMSGTTVGIQGSQSEPIENLVIDVEHPEYLQLRAPKEIFPYYHLNIDYTVEKTATGSVVKFTTPITRVLNFDLGFNYVPDSLAKNVAIPIDTIPVSLGATGLETVHTTVKTNRKIYSERTLQASKNQFLVNARNDSFDSLVVTTKVPVGADVVYSIYDVSNDQVESIYPQYWDRGQYSDRPLSTKDEAYPEIEFDESNNTYTFDFGKTSKRYIIDYQYANGWIDTNTINVTGSTIEPLYNNQLMSATVSVKNEGTEILSATQTSHDTLKNVTKNEVKTKNIDDQTRKVKNPTFDITTKGTTNAAIDLHSISVEGVPSDAYEVESTNTGVQLIFTDYTLTKDITITFNTISKNAGQISIQTIIKSDNLQQMAETRRTVETAPIVLKFSDGDAEGVVFLTKASFHTFKEMQPDENVPDVQFELTDNVTGNQSEFRTDENAMYTFDGIMSGDYTLKATKVPEGYTIAEEYLNGKTIKLLKESNRFDIPLKEKIDQTDIEVKDSTISVGASWEPIDNFVSAVDSNGSPVDFEQIVVTGAVDTSTVGKYEVTYKNQGKEAVAIISVIAEQATLKVKDSTIYMGDSWQAADNFISATDEAGKEIPFQEIEVSGMVDTNKAGVYDVTYSTPSLTQTAKITVLADQTSIDAKNSTIYVGTSWQAADNFLSATDRTGKALSIDQITTKGTVDTTTPGAYDVTYQNGAKETTITVFVVTDQATLAVKDSTIYVGDSWQAADNFISATNGKGVTIQLQEIDVLGAVDTTKAGIYEVTYSFETQKAIAKITVKEDLSTLVVKDSTIYVGDSWQASDNFVSATDREGRAISFDKVNVIGTVDTKKKGETTVTYTTKADSKTETQTSERSVSNADNATDKQLIAKAKITVREKTTVKQEKSKQNQTQNRQNTYPKTGETLNRSFYPLGLSIILFAGIWRTIVFKRKRPD</sequence>
<evidence type="ECO:0000313" key="7">
    <source>
        <dbReference type="EMBL" id="WYJ93955.1"/>
    </source>
</evidence>
<organism evidence="6">
    <name type="scientific">Candidatus Enterococcus dunnyi</name>
    <dbReference type="NCBI Taxonomy" id="1834192"/>
    <lineage>
        <taxon>Bacteria</taxon>
        <taxon>Bacillati</taxon>
        <taxon>Bacillota</taxon>
        <taxon>Bacilli</taxon>
        <taxon>Lactobacillales</taxon>
        <taxon>Enterococcaceae</taxon>
        <taxon>Enterococcus</taxon>
    </lineage>
</organism>
<keyword evidence="2" id="KW-0472">Membrane</keyword>
<evidence type="ECO:0008006" key="9">
    <source>
        <dbReference type="Google" id="ProtNLM"/>
    </source>
</evidence>
<feature type="compositionally biased region" description="Basic and acidic residues" evidence="1">
    <location>
        <begin position="97"/>
        <end position="106"/>
    </location>
</feature>
<feature type="compositionally biased region" description="Acidic residues" evidence="1">
    <location>
        <begin position="41"/>
        <end position="50"/>
    </location>
</feature>
<dbReference type="RefSeq" id="WP_087640745.1">
    <property type="nucleotide sequence ID" value="NZ_CP147246.1"/>
</dbReference>
<evidence type="ECO:0000256" key="2">
    <source>
        <dbReference type="SAM" id="Phobius"/>
    </source>
</evidence>
<evidence type="ECO:0000256" key="3">
    <source>
        <dbReference type="SAM" id="SignalP"/>
    </source>
</evidence>
<feature type="domain" description="SpaA-like prealbumin fold" evidence="5">
    <location>
        <begin position="964"/>
        <end position="1018"/>
    </location>
</feature>
<dbReference type="Pfam" id="PF17802">
    <property type="entry name" value="SpaA"/>
    <property type="match status" value="1"/>
</dbReference>
<feature type="chain" id="PRO_5038829492" description="Gram-positive cocci surface proteins LPxTG domain-containing protein" evidence="3">
    <location>
        <begin position="22"/>
        <end position="1487"/>
    </location>
</feature>
<dbReference type="Gene3D" id="2.60.40.10">
    <property type="entry name" value="Immunoglobulins"/>
    <property type="match status" value="6"/>
</dbReference>
<reference evidence="7" key="3">
    <citation type="submission" date="2024-03" db="EMBL/GenBank/DDBJ databases">
        <title>The Genome Sequence of Enterococcus sp. DIV0238c.</title>
        <authorList>
            <consortium name="The Broad Institute Genomics Platform"/>
            <consortium name="The Broad Institute Microbial Omics Core"/>
            <consortium name="The Broad Institute Genomic Center for Infectious Diseases"/>
            <person name="Earl A."/>
            <person name="Manson A."/>
            <person name="Gilmore M."/>
            <person name="Schwartman J."/>
            <person name="Shea T."/>
            <person name="Abouelleil A."/>
            <person name="Cao P."/>
            <person name="Chapman S."/>
            <person name="Cusick C."/>
            <person name="Young S."/>
            <person name="Neafsey D."/>
            <person name="Nusbaum C."/>
            <person name="Birren B."/>
        </authorList>
    </citation>
    <scope>NUCLEOTIDE SEQUENCE</scope>
    <source>
        <strain evidence="7">9D6_DIV0238</strain>
    </source>
</reference>
<name>A0A200J6Q5_9ENTE</name>
<feature type="domain" description="Ig-like" evidence="4">
    <location>
        <begin position="1341"/>
        <end position="1400"/>
    </location>
</feature>
<evidence type="ECO:0000259" key="5">
    <source>
        <dbReference type="Pfam" id="PF17802"/>
    </source>
</evidence>
<keyword evidence="2" id="KW-1133">Transmembrane helix</keyword>
<dbReference type="EMBL" id="CP147246">
    <property type="protein sequence ID" value="WYJ93955.1"/>
    <property type="molecule type" value="Genomic_DNA"/>
</dbReference>
<dbReference type="SUPFAM" id="SSF49478">
    <property type="entry name" value="Cna protein B-type domain"/>
    <property type="match status" value="1"/>
</dbReference>
<feature type="region of interest" description="Disordered" evidence="1">
    <location>
        <begin position="35"/>
        <end position="106"/>
    </location>
</feature>
<accession>A0A200J6Q5</accession>
<keyword evidence="8" id="KW-1185">Reference proteome</keyword>
<feature type="transmembrane region" description="Helical" evidence="2">
    <location>
        <begin position="1462"/>
        <end position="1480"/>
    </location>
</feature>
<feature type="signal peptide" evidence="3">
    <location>
        <begin position="1"/>
        <end position="21"/>
    </location>
</feature>
<dbReference type="Proteomes" id="UP000196151">
    <property type="component" value="Chromosome"/>
</dbReference>
<keyword evidence="3" id="KW-0732">Signal</keyword>
<evidence type="ECO:0000313" key="8">
    <source>
        <dbReference type="Proteomes" id="UP000196151"/>
    </source>
</evidence>
<feature type="domain" description="Ig-like" evidence="4">
    <location>
        <begin position="1047"/>
        <end position="1113"/>
    </location>
</feature>
<dbReference type="EMBL" id="NIBQ01000002">
    <property type="protein sequence ID" value="OUZ32912.1"/>
    <property type="molecule type" value="Genomic_DNA"/>
</dbReference>
<reference evidence="7" key="2">
    <citation type="submission" date="2017-05" db="EMBL/GenBank/DDBJ databases">
        <authorList>
            <consortium name="The Broad Institute Genomics Platform"/>
            <consortium name="The Broad Institute Genomic Center for Infectious Diseases"/>
            <person name="Earl A."/>
            <person name="Manson A."/>
            <person name="Schwartman J."/>
            <person name="Gilmore M."/>
            <person name="Abouelleil A."/>
            <person name="Cao P."/>
            <person name="Chapman S."/>
            <person name="Cusick C."/>
            <person name="Shea T."/>
            <person name="Young S."/>
            <person name="Neafsey D."/>
            <person name="Nusbaum C."/>
            <person name="Birren B."/>
        </authorList>
    </citation>
    <scope>NUCLEOTIDE SEQUENCE</scope>
    <source>
        <strain evidence="7">9D6_DIV0238</strain>
    </source>
</reference>
<proteinExistence type="predicted"/>
<dbReference type="InterPro" id="IPR041033">
    <property type="entry name" value="SpaA_PFL_dom_1"/>
</dbReference>
<feature type="domain" description="Ig-like" evidence="4">
    <location>
        <begin position="1121"/>
        <end position="1186"/>
    </location>
</feature>
<feature type="region of interest" description="Disordered" evidence="1">
    <location>
        <begin position="1431"/>
        <end position="1457"/>
    </location>
</feature>
<dbReference type="Pfam" id="PF07523">
    <property type="entry name" value="Big_3"/>
    <property type="match status" value="5"/>
</dbReference>
<gene>
    <name evidence="7" type="ORF">A5889_001457</name>
    <name evidence="6" type="ORF">A5889_001621</name>
</gene>
<keyword evidence="2" id="KW-0812">Transmembrane</keyword>
<dbReference type="OrthoDB" id="1771364at2"/>
<dbReference type="InterPro" id="IPR022038">
    <property type="entry name" value="Ig-like_bact"/>
</dbReference>